<protein>
    <submittedName>
        <fullName evidence="2">Uncharacterized membrane protein YoaK, UPF0700 family</fullName>
    </submittedName>
</protein>
<keyword evidence="1" id="KW-1133">Transmembrane helix</keyword>
<dbReference type="Pfam" id="PF06912">
    <property type="entry name" value="DUF1275"/>
    <property type="match status" value="1"/>
</dbReference>
<dbReference type="OrthoDB" id="270162at2"/>
<dbReference type="PANTHER" id="PTHR37314">
    <property type="entry name" value="SLR0142 PROTEIN"/>
    <property type="match status" value="1"/>
</dbReference>
<dbReference type="PANTHER" id="PTHR37314:SF4">
    <property type="entry name" value="UPF0700 TRANSMEMBRANE PROTEIN YOAK"/>
    <property type="match status" value="1"/>
</dbReference>
<organism evidence="2 3">
    <name type="scientific">Nannocystis exedens</name>
    <dbReference type="NCBI Taxonomy" id="54"/>
    <lineage>
        <taxon>Bacteria</taxon>
        <taxon>Pseudomonadati</taxon>
        <taxon>Myxococcota</taxon>
        <taxon>Polyangia</taxon>
        <taxon>Nannocystales</taxon>
        <taxon>Nannocystaceae</taxon>
        <taxon>Nannocystis</taxon>
    </lineage>
</organism>
<accession>A0A1I2DZB2</accession>
<dbReference type="AlphaFoldDB" id="A0A1I2DZB2"/>
<evidence type="ECO:0000256" key="1">
    <source>
        <dbReference type="SAM" id="Phobius"/>
    </source>
</evidence>
<feature type="transmembrane region" description="Helical" evidence="1">
    <location>
        <begin position="130"/>
        <end position="155"/>
    </location>
</feature>
<evidence type="ECO:0000313" key="2">
    <source>
        <dbReference type="EMBL" id="SFE85965.1"/>
    </source>
</evidence>
<feature type="transmembrane region" description="Helical" evidence="1">
    <location>
        <begin position="215"/>
        <end position="234"/>
    </location>
</feature>
<reference evidence="3" key="1">
    <citation type="submission" date="2016-10" db="EMBL/GenBank/DDBJ databases">
        <authorList>
            <person name="Varghese N."/>
            <person name="Submissions S."/>
        </authorList>
    </citation>
    <scope>NUCLEOTIDE SEQUENCE [LARGE SCALE GENOMIC DNA]</scope>
    <source>
        <strain evidence="3">ATCC 25963</strain>
    </source>
</reference>
<sequence length="261" mass="27629">MLTLYRPESIFSPRHAPSWLMFTFAAGAVNASALLACQTYVTHVTGTVTRLGVEVVHLMPFLEFALVLGCFIGGAMLSGLLINGRAHAGKRPLFGVPLWIAFCLVLFTAVGGHFGLLGTFGGAVTQPVDFLLLSILSFAMGLQNAAIATSTGLLVRTTHLTGPATDLGIHLAELFFSKDEALALAKRHAALRAGKIAAFAAGAAVTVPLAHRFEFLVFLLPASLMLLAITLSFLPERIAREVRARRRDRAVARAAAGGALP</sequence>
<keyword evidence="1" id="KW-0812">Transmembrane</keyword>
<keyword evidence="3" id="KW-1185">Reference proteome</keyword>
<dbReference type="InterPro" id="IPR010699">
    <property type="entry name" value="DUF1275"/>
</dbReference>
<dbReference type="EMBL" id="FOMX01000021">
    <property type="protein sequence ID" value="SFE85965.1"/>
    <property type="molecule type" value="Genomic_DNA"/>
</dbReference>
<feature type="transmembrane region" description="Helical" evidence="1">
    <location>
        <begin position="20"/>
        <end position="41"/>
    </location>
</feature>
<name>A0A1I2DZB2_9BACT</name>
<feature type="transmembrane region" description="Helical" evidence="1">
    <location>
        <begin position="94"/>
        <end position="118"/>
    </location>
</feature>
<evidence type="ECO:0000313" key="3">
    <source>
        <dbReference type="Proteomes" id="UP000199400"/>
    </source>
</evidence>
<keyword evidence="1" id="KW-0472">Membrane</keyword>
<dbReference type="RefSeq" id="WP_096327431.1">
    <property type="nucleotide sequence ID" value="NZ_FOMX01000021.1"/>
</dbReference>
<gene>
    <name evidence="2" type="ORF">SAMN02745121_05824</name>
</gene>
<feature type="transmembrane region" description="Helical" evidence="1">
    <location>
        <begin position="61"/>
        <end position="82"/>
    </location>
</feature>
<proteinExistence type="predicted"/>
<dbReference type="Proteomes" id="UP000199400">
    <property type="component" value="Unassembled WGS sequence"/>
</dbReference>